<evidence type="ECO:0000313" key="9">
    <source>
        <dbReference type="EMBL" id="QOV18892.1"/>
    </source>
</evidence>
<dbReference type="RefSeq" id="WP_193735252.1">
    <property type="nucleotide sequence ID" value="NZ_CP063304.1"/>
</dbReference>
<proteinExistence type="inferred from homology"/>
<dbReference type="GO" id="GO:0055085">
    <property type="term" value="P:transmembrane transport"/>
    <property type="evidence" value="ECO:0007669"/>
    <property type="project" value="InterPro"/>
</dbReference>
<keyword evidence="2 7" id="KW-0813">Transport</keyword>
<comment type="similarity">
    <text evidence="7">Belongs to the binding-protein-dependent transport system permease family.</text>
</comment>
<evidence type="ECO:0000256" key="2">
    <source>
        <dbReference type="ARBA" id="ARBA00022448"/>
    </source>
</evidence>
<feature type="transmembrane region" description="Helical" evidence="7">
    <location>
        <begin position="280"/>
        <end position="301"/>
    </location>
</feature>
<dbReference type="EMBL" id="CP063304">
    <property type="protein sequence ID" value="QOV18892.1"/>
    <property type="molecule type" value="Genomic_DNA"/>
</dbReference>
<dbReference type="KEGG" id="bliq:INP51_12990"/>
<dbReference type="Gene3D" id="1.10.3720.10">
    <property type="entry name" value="MetI-like"/>
    <property type="match status" value="1"/>
</dbReference>
<dbReference type="AlphaFoldDB" id="A0A7M2RHP5"/>
<evidence type="ECO:0000256" key="3">
    <source>
        <dbReference type="ARBA" id="ARBA00022475"/>
    </source>
</evidence>
<dbReference type="CDD" id="cd06261">
    <property type="entry name" value="TM_PBP2"/>
    <property type="match status" value="1"/>
</dbReference>
<dbReference type="PROSITE" id="PS50928">
    <property type="entry name" value="ABC_TM1"/>
    <property type="match status" value="1"/>
</dbReference>
<keyword evidence="10" id="KW-1185">Reference proteome</keyword>
<dbReference type="GO" id="GO:0005886">
    <property type="term" value="C:plasma membrane"/>
    <property type="evidence" value="ECO:0007669"/>
    <property type="project" value="UniProtKB-SubCell"/>
</dbReference>
<feature type="transmembrane region" description="Helical" evidence="7">
    <location>
        <begin position="91"/>
        <end position="110"/>
    </location>
</feature>
<name>A0A7M2RHP5_9FIRM</name>
<dbReference type="SUPFAM" id="SSF161098">
    <property type="entry name" value="MetI-like"/>
    <property type="match status" value="1"/>
</dbReference>
<feature type="transmembrane region" description="Helical" evidence="7">
    <location>
        <begin position="25"/>
        <end position="45"/>
    </location>
</feature>
<dbReference type="Proteomes" id="UP000593601">
    <property type="component" value="Chromosome"/>
</dbReference>
<evidence type="ECO:0000256" key="1">
    <source>
        <dbReference type="ARBA" id="ARBA00004651"/>
    </source>
</evidence>
<gene>
    <name evidence="9" type="ORF">INP51_12990</name>
</gene>
<feature type="transmembrane region" description="Helical" evidence="7">
    <location>
        <begin position="224"/>
        <end position="244"/>
    </location>
</feature>
<dbReference type="PANTHER" id="PTHR30193:SF37">
    <property type="entry name" value="INNER MEMBRANE ABC TRANSPORTER PERMEASE PROTEIN YCJO"/>
    <property type="match status" value="1"/>
</dbReference>
<evidence type="ECO:0000256" key="7">
    <source>
        <dbReference type="RuleBase" id="RU363032"/>
    </source>
</evidence>
<dbReference type="InterPro" id="IPR000515">
    <property type="entry name" value="MetI-like"/>
</dbReference>
<protein>
    <submittedName>
        <fullName evidence="9">Sugar ABC transporter permease</fullName>
    </submittedName>
</protein>
<feature type="transmembrane region" description="Helical" evidence="7">
    <location>
        <begin position="170"/>
        <end position="193"/>
    </location>
</feature>
<evidence type="ECO:0000259" key="8">
    <source>
        <dbReference type="PROSITE" id="PS50928"/>
    </source>
</evidence>
<evidence type="ECO:0000313" key="10">
    <source>
        <dbReference type="Proteomes" id="UP000593601"/>
    </source>
</evidence>
<evidence type="ECO:0000256" key="5">
    <source>
        <dbReference type="ARBA" id="ARBA00022989"/>
    </source>
</evidence>
<evidence type="ECO:0000256" key="6">
    <source>
        <dbReference type="ARBA" id="ARBA00023136"/>
    </source>
</evidence>
<keyword evidence="3" id="KW-1003">Cell membrane</keyword>
<dbReference type="Pfam" id="PF00528">
    <property type="entry name" value="BPD_transp_1"/>
    <property type="match status" value="1"/>
</dbReference>
<feature type="domain" description="ABC transmembrane type-1" evidence="8">
    <location>
        <begin position="85"/>
        <end position="299"/>
    </location>
</feature>
<dbReference type="InterPro" id="IPR035906">
    <property type="entry name" value="MetI-like_sf"/>
</dbReference>
<dbReference type="InterPro" id="IPR051393">
    <property type="entry name" value="ABC_transporter_permease"/>
</dbReference>
<reference evidence="9 10" key="1">
    <citation type="submission" date="2020-10" db="EMBL/GenBank/DDBJ databases">
        <title>Blautia liquoris sp.nov., isolated from the mud in a fermentation cellar used for the production of Chinese strong-flavoured liquor.</title>
        <authorList>
            <person name="Lu L."/>
        </authorList>
    </citation>
    <scope>NUCLEOTIDE SEQUENCE [LARGE SCALE GENOMIC DNA]</scope>
    <source>
        <strain evidence="9 10">LZLJ-3</strain>
    </source>
</reference>
<keyword evidence="5 7" id="KW-1133">Transmembrane helix</keyword>
<dbReference type="PANTHER" id="PTHR30193">
    <property type="entry name" value="ABC TRANSPORTER PERMEASE PROTEIN"/>
    <property type="match status" value="1"/>
</dbReference>
<sequence>MNNIKNVQAKQKKKKHISKGKKNEWIAAYIFIAPLVIGLLIFYIYPFFQNFWFSFNEVNRFNVSTFTGLENYKTLVKDKELFRTLGNTLKYVVITVPVGICLSLFLAALLNTKIKGTSLYRTIFFLPSVTMSVAIALVWKWMYNGDFGILNMVLGVFGIKGQNWLSNPKLALYMVMIVGIWMSVGYNMIIFLAGMQGISQTYYEAAALDGAGPVKQFFKITIPLVTPTIFFVMITSIIGGFQVFDTIYMMIGKTSLAYEKTQTLVMMFYRYAFDYGEKGYAAAISIFIFAIILLITIFQFVMQKKWINYD</sequence>
<organism evidence="9 10">
    <name type="scientific">Blautia liquoris</name>
    <dbReference type="NCBI Taxonomy" id="2779518"/>
    <lineage>
        <taxon>Bacteria</taxon>
        <taxon>Bacillati</taxon>
        <taxon>Bacillota</taxon>
        <taxon>Clostridia</taxon>
        <taxon>Lachnospirales</taxon>
        <taxon>Lachnospiraceae</taxon>
        <taxon>Blautia</taxon>
    </lineage>
</organism>
<feature type="transmembrane region" description="Helical" evidence="7">
    <location>
        <begin position="122"/>
        <end position="142"/>
    </location>
</feature>
<keyword evidence="6 7" id="KW-0472">Membrane</keyword>
<accession>A0A7M2RHP5</accession>
<comment type="subcellular location">
    <subcellularLocation>
        <location evidence="1 7">Cell membrane</location>
        <topology evidence="1 7">Multi-pass membrane protein</topology>
    </subcellularLocation>
</comment>
<keyword evidence="4 7" id="KW-0812">Transmembrane</keyword>
<evidence type="ECO:0000256" key="4">
    <source>
        <dbReference type="ARBA" id="ARBA00022692"/>
    </source>
</evidence>